<dbReference type="Proteomes" id="UP001345219">
    <property type="component" value="Chromosome 17"/>
</dbReference>
<proteinExistence type="predicted"/>
<accession>A0AAN7K4P4</accession>
<protein>
    <submittedName>
        <fullName evidence="2">Uncharacterized protein</fullName>
    </submittedName>
</protein>
<dbReference type="PANTHER" id="PTHR46836:SF8">
    <property type="entry name" value="AFADIN"/>
    <property type="match status" value="1"/>
</dbReference>
<keyword evidence="3" id="KW-1185">Reference proteome</keyword>
<comment type="caution">
    <text evidence="2">The sequence shown here is derived from an EMBL/GenBank/DDBJ whole genome shotgun (WGS) entry which is preliminary data.</text>
</comment>
<dbReference type="EMBL" id="JAXIOK010000011">
    <property type="protein sequence ID" value="KAK4759639.1"/>
    <property type="molecule type" value="Genomic_DNA"/>
</dbReference>
<evidence type="ECO:0000313" key="3">
    <source>
        <dbReference type="Proteomes" id="UP001345219"/>
    </source>
</evidence>
<evidence type="ECO:0000313" key="2">
    <source>
        <dbReference type="EMBL" id="KAK4759639.1"/>
    </source>
</evidence>
<evidence type="ECO:0000256" key="1">
    <source>
        <dbReference type="SAM" id="MobiDB-lite"/>
    </source>
</evidence>
<sequence length="175" mass="19113">MDSDTLPTRIVILKPNIGKFSHSLQSPPSPASGSLLSDRSSQREFPGFGYEDNEQNGRRKLSCTMDLGLPSKGAQEISEEINMKIKNEYDSGSPTTFTLKTRPYVESSKTREAKRKLSRPWNMTHRSHEFNFGGTLVDMLSIPDQTASGLNADSGGAHHLSAACDVPLGISSRDG</sequence>
<organism evidence="2 3">
    <name type="scientific">Trapa incisa</name>
    <dbReference type="NCBI Taxonomy" id="236973"/>
    <lineage>
        <taxon>Eukaryota</taxon>
        <taxon>Viridiplantae</taxon>
        <taxon>Streptophyta</taxon>
        <taxon>Embryophyta</taxon>
        <taxon>Tracheophyta</taxon>
        <taxon>Spermatophyta</taxon>
        <taxon>Magnoliopsida</taxon>
        <taxon>eudicotyledons</taxon>
        <taxon>Gunneridae</taxon>
        <taxon>Pentapetalae</taxon>
        <taxon>rosids</taxon>
        <taxon>malvids</taxon>
        <taxon>Myrtales</taxon>
        <taxon>Lythraceae</taxon>
        <taxon>Trapa</taxon>
    </lineage>
</organism>
<dbReference type="PANTHER" id="PTHR46836">
    <property type="entry name" value="AFADIN"/>
    <property type="match status" value="1"/>
</dbReference>
<name>A0AAN7K4P4_9MYRT</name>
<feature type="compositionally biased region" description="Low complexity" evidence="1">
    <location>
        <begin position="23"/>
        <end position="37"/>
    </location>
</feature>
<gene>
    <name evidence="2" type="ORF">SAY87_022770</name>
</gene>
<feature type="region of interest" description="Disordered" evidence="1">
    <location>
        <begin position="19"/>
        <end position="55"/>
    </location>
</feature>
<dbReference type="AlphaFoldDB" id="A0AAN7K4P4"/>
<reference evidence="2 3" key="1">
    <citation type="journal article" date="2023" name="Hortic Res">
        <title>Pangenome of water caltrop reveals structural variations and asymmetric subgenome divergence after allopolyploidization.</title>
        <authorList>
            <person name="Zhang X."/>
            <person name="Chen Y."/>
            <person name="Wang L."/>
            <person name="Yuan Y."/>
            <person name="Fang M."/>
            <person name="Shi L."/>
            <person name="Lu R."/>
            <person name="Comes H.P."/>
            <person name="Ma Y."/>
            <person name="Chen Y."/>
            <person name="Huang G."/>
            <person name="Zhou Y."/>
            <person name="Zheng Z."/>
            <person name="Qiu Y."/>
        </authorList>
    </citation>
    <scope>NUCLEOTIDE SEQUENCE [LARGE SCALE GENOMIC DNA]</scope>
    <source>
        <tissue evidence="2">Roots</tissue>
    </source>
</reference>